<evidence type="ECO:0000313" key="2">
    <source>
        <dbReference type="EMBL" id="MCD9560622.1"/>
    </source>
</evidence>
<reference evidence="2 3" key="1">
    <citation type="journal article" date="2021" name="BMC Genomics">
        <title>Datura genome reveals duplications of psychoactive alkaloid biosynthetic genes and high mutation rate following tissue culture.</title>
        <authorList>
            <person name="Rajewski A."/>
            <person name="Carter-House D."/>
            <person name="Stajich J."/>
            <person name="Litt A."/>
        </authorList>
    </citation>
    <scope>NUCLEOTIDE SEQUENCE [LARGE SCALE GENOMIC DNA]</scope>
    <source>
        <strain evidence="2">AR-01</strain>
    </source>
</reference>
<comment type="caution">
    <text evidence="2">The sequence shown here is derived from an EMBL/GenBank/DDBJ whole genome shotgun (WGS) entry which is preliminary data.</text>
</comment>
<sequence length="145" mass="15981">MDVSKLNNDKDVKGDGTIDHGEVERERVGKRPSSWVPCSGGSSGGCEATLFSVKRSEGSGGFLPEKEVGAERGDKGKRERGIPEQNCLREREEEDDHVAGRLEGFRSEAGLDDFTTEWKKMEGCGGVVMVAGFRRGCEEEREQRE</sequence>
<keyword evidence="3" id="KW-1185">Reference proteome</keyword>
<organism evidence="2 3">
    <name type="scientific">Datura stramonium</name>
    <name type="common">Jimsonweed</name>
    <name type="synonym">Common thornapple</name>
    <dbReference type="NCBI Taxonomy" id="4076"/>
    <lineage>
        <taxon>Eukaryota</taxon>
        <taxon>Viridiplantae</taxon>
        <taxon>Streptophyta</taxon>
        <taxon>Embryophyta</taxon>
        <taxon>Tracheophyta</taxon>
        <taxon>Spermatophyta</taxon>
        <taxon>Magnoliopsida</taxon>
        <taxon>eudicotyledons</taxon>
        <taxon>Gunneridae</taxon>
        <taxon>Pentapetalae</taxon>
        <taxon>asterids</taxon>
        <taxon>lamiids</taxon>
        <taxon>Solanales</taxon>
        <taxon>Solanaceae</taxon>
        <taxon>Solanoideae</taxon>
        <taxon>Datureae</taxon>
        <taxon>Datura</taxon>
    </lineage>
</organism>
<accession>A0ABS8URA6</accession>
<gene>
    <name evidence="2" type="ORF">HAX54_019339</name>
</gene>
<proteinExistence type="predicted"/>
<feature type="compositionally biased region" description="Basic and acidic residues" evidence="1">
    <location>
        <begin position="64"/>
        <end position="95"/>
    </location>
</feature>
<dbReference type="EMBL" id="JACEIK010002349">
    <property type="protein sequence ID" value="MCD9560622.1"/>
    <property type="molecule type" value="Genomic_DNA"/>
</dbReference>
<dbReference type="Proteomes" id="UP000823775">
    <property type="component" value="Unassembled WGS sequence"/>
</dbReference>
<protein>
    <submittedName>
        <fullName evidence="2">Uncharacterized protein</fullName>
    </submittedName>
</protein>
<evidence type="ECO:0000313" key="3">
    <source>
        <dbReference type="Proteomes" id="UP000823775"/>
    </source>
</evidence>
<evidence type="ECO:0000256" key="1">
    <source>
        <dbReference type="SAM" id="MobiDB-lite"/>
    </source>
</evidence>
<feature type="compositionally biased region" description="Basic and acidic residues" evidence="1">
    <location>
        <begin position="7"/>
        <end position="29"/>
    </location>
</feature>
<feature type="region of interest" description="Disordered" evidence="1">
    <location>
        <begin position="57"/>
        <end position="95"/>
    </location>
</feature>
<feature type="region of interest" description="Disordered" evidence="1">
    <location>
        <begin position="1"/>
        <end position="42"/>
    </location>
</feature>
<name>A0ABS8URA6_DATST</name>